<feature type="non-terminal residue" evidence="2">
    <location>
        <position position="67"/>
    </location>
</feature>
<comment type="caution">
    <text evidence="2">The sequence shown here is derived from an EMBL/GenBank/DDBJ whole genome shotgun (WGS) entry which is preliminary data.</text>
</comment>
<evidence type="ECO:0000313" key="3">
    <source>
        <dbReference type="Proteomes" id="UP001479290"/>
    </source>
</evidence>
<proteinExistence type="predicted"/>
<evidence type="ECO:0000313" key="2">
    <source>
        <dbReference type="EMBL" id="KAK9966203.1"/>
    </source>
</evidence>
<dbReference type="EMBL" id="JAWDJR010000011">
    <property type="protein sequence ID" value="KAK9966203.1"/>
    <property type="molecule type" value="Genomic_DNA"/>
</dbReference>
<name>A0AAW2A027_CULAL</name>
<keyword evidence="3" id="KW-1185">Reference proteome</keyword>
<feature type="compositionally biased region" description="Basic and acidic residues" evidence="1">
    <location>
        <begin position="1"/>
        <end position="21"/>
    </location>
</feature>
<accession>A0AAW2A027</accession>
<reference evidence="2 3" key="1">
    <citation type="submission" date="2024-05" db="EMBL/GenBank/DDBJ databases">
        <title>A high-quality chromosomal-level genome assembly of Topmouth culter (Culter alburnus).</title>
        <authorList>
            <person name="Zhao H."/>
        </authorList>
    </citation>
    <scope>NUCLEOTIDE SEQUENCE [LARGE SCALE GENOMIC DNA]</scope>
    <source>
        <strain evidence="2">CATC2023</strain>
        <tissue evidence="2">Muscle</tissue>
    </source>
</reference>
<evidence type="ECO:0000256" key="1">
    <source>
        <dbReference type="SAM" id="MobiDB-lite"/>
    </source>
</evidence>
<feature type="compositionally biased region" description="Polar residues" evidence="1">
    <location>
        <begin position="27"/>
        <end position="44"/>
    </location>
</feature>
<dbReference type="Proteomes" id="UP001479290">
    <property type="component" value="Unassembled WGS sequence"/>
</dbReference>
<sequence length="67" mass="7278">MDRGERAAERTGGEMRERPDHPGLSLRGSTRSWLQVVSKGSTVQIPPGDSRPDPVGMRSGHVPAHFS</sequence>
<dbReference type="AlphaFoldDB" id="A0AAW2A027"/>
<gene>
    <name evidence="2" type="ORF">ABG768_003326</name>
</gene>
<organism evidence="2 3">
    <name type="scientific">Culter alburnus</name>
    <name type="common">Topmouth culter</name>
    <dbReference type="NCBI Taxonomy" id="194366"/>
    <lineage>
        <taxon>Eukaryota</taxon>
        <taxon>Metazoa</taxon>
        <taxon>Chordata</taxon>
        <taxon>Craniata</taxon>
        <taxon>Vertebrata</taxon>
        <taxon>Euteleostomi</taxon>
        <taxon>Actinopterygii</taxon>
        <taxon>Neopterygii</taxon>
        <taxon>Teleostei</taxon>
        <taxon>Ostariophysi</taxon>
        <taxon>Cypriniformes</taxon>
        <taxon>Xenocyprididae</taxon>
        <taxon>Xenocypridinae</taxon>
        <taxon>Culter</taxon>
    </lineage>
</organism>
<protein>
    <submittedName>
        <fullName evidence="2">Uncharacterized protein</fullName>
    </submittedName>
</protein>
<feature type="region of interest" description="Disordered" evidence="1">
    <location>
        <begin position="1"/>
        <end position="67"/>
    </location>
</feature>